<dbReference type="AlphaFoldDB" id="A0A109K136"/>
<evidence type="ECO:0000313" key="2">
    <source>
        <dbReference type="Proteomes" id="UP000068164"/>
    </source>
</evidence>
<comment type="caution">
    <text evidence="1">The sequence shown here is derived from an EMBL/GenBank/DDBJ whole genome shotgun (WGS) entry which is preliminary data.</text>
</comment>
<proteinExistence type="predicted"/>
<protein>
    <submittedName>
        <fullName evidence="1">Uncharacterized protein</fullName>
    </submittedName>
</protein>
<accession>A0A109K136</accession>
<gene>
    <name evidence="1" type="ORF">AS026_29655</name>
</gene>
<dbReference type="EMBL" id="LNCD01000018">
    <property type="protein sequence ID" value="KWV58839.1"/>
    <property type="molecule type" value="Genomic_DNA"/>
</dbReference>
<organism evidence="1 2">
    <name type="scientific">Rhizobium altiplani</name>
    <dbReference type="NCBI Taxonomy" id="1864509"/>
    <lineage>
        <taxon>Bacteria</taxon>
        <taxon>Pseudomonadati</taxon>
        <taxon>Pseudomonadota</taxon>
        <taxon>Alphaproteobacteria</taxon>
        <taxon>Hyphomicrobiales</taxon>
        <taxon>Rhizobiaceae</taxon>
        <taxon>Rhizobium/Agrobacterium group</taxon>
        <taxon>Rhizobium</taxon>
    </lineage>
</organism>
<sequence>MSRAETNKAVGTCLDLDAKAALDKRSLPGTGEDGRRLAPCQRHRALPTDWAVALRYELRLFNDTDLRARYLA</sequence>
<reference evidence="1 2" key="1">
    <citation type="submission" date="2015-11" db="EMBL/GenBank/DDBJ databases">
        <title>Draft Genome Sequence of the Strain BR 10423 (Rhizobium sp.) isolated from nodules of Mimosa pudica.</title>
        <authorList>
            <person name="Barauna A.C."/>
            <person name="Zilli J.E."/>
            <person name="Simoes-Araujo J.L."/>
            <person name="Reis V.M."/>
            <person name="James E.K."/>
            <person name="Reis F.B.Jr."/>
            <person name="Rouws L.F."/>
            <person name="Passos S.R."/>
            <person name="Gois S.R."/>
        </authorList>
    </citation>
    <scope>NUCLEOTIDE SEQUENCE [LARGE SCALE GENOMIC DNA]</scope>
    <source>
        <strain evidence="1 2">BR10423</strain>
    </source>
</reference>
<evidence type="ECO:0000313" key="1">
    <source>
        <dbReference type="EMBL" id="KWV58839.1"/>
    </source>
</evidence>
<keyword evidence="2" id="KW-1185">Reference proteome</keyword>
<name>A0A109K136_9HYPH</name>
<dbReference type="Proteomes" id="UP000068164">
    <property type="component" value="Unassembled WGS sequence"/>
</dbReference>